<organism evidence="1 2">
    <name type="scientific">Thalassotalea psychrophila</name>
    <dbReference type="NCBI Taxonomy" id="3065647"/>
    <lineage>
        <taxon>Bacteria</taxon>
        <taxon>Pseudomonadati</taxon>
        <taxon>Pseudomonadota</taxon>
        <taxon>Gammaproteobacteria</taxon>
        <taxon>Alteromonadales</taxon>
        <taxon>Colwelliaceae</taxon>
        <taxon>Thalassotalea</taxon>
    </lineage>
</organism>
<dbReference type="RefSeq" id="WP_348392317.1">
    <property type="nucleotide sequence ID" value="NZ_CP134145.1"/>
</dbReference>
<dbReference type="Proteomes" id="UP001258994">
    <property type="component" value="Chromosome"/>
</dbReference>
<dbReference type="InterPro" id="IPR014710">
    <property type="entry name" value="RmlC-like_jellyroll"/>
</dbReference>
<name>A0ABY9TZH6_9GAMM</name>
<dbReference type="Gene3D" id="2.60.120.10">
    <property type="entry name" value="Jelly Rolls"/>
    <property type="match status" value="1"/>
</dbReference>
<evidence type="ECO:0008006" key="3">
    <source>
        <dbReference type="Google" id="ProtNLM"/>
    </source>
</evidence>
<gene>
    <name evidence="1" type="ORF">RGQ13_04240</name>
</gene>
<proteinExistence type="predicted"/>
<dbReference type="SUPFAM" id="SSF51182">
    <property type="entry name" value="RmlC-like cupins"/>
    <property type="match status" value="1"/>
</dbReference>
<evidence type="ECO:0000313" key="2">
    <source>
        <dbReference type="Proteomes" id="UP001258994"/>
    </source>
</evidence>
<keyword evidence="2" id="KW-1185">Reference proteome</keyword>
<dbReference type="InterPro" id="IPR011051">
    <property type="entry name" value="RmlC_Cupin_sf"/>
</dbReference>
<reference evidence="2" key="1">
    <citation type="submission" date="2023-09" db="EMBL/GenBank/DDBJ databases">
        <authorList>
            <person name="Zhang C."/>
        </authorList>
    </citation>
    <scope>NUCLEOTIDE SEQUENCE [LARGE SCALE GENOMIC DNA]</scope>
    <source>
        <strain evidence="2">SQ149</strain>
    </source>
</reference>
<accession>A0ABY9TZH6</accession>
<evidence type="ECO:0000313" key="1">
    <source>
        <dbReference type="EMBL" id="WNC73205.1"/>
    </source>
</evidence>
<protein>
    <recommendedName>
        <fullName evidence="3">Cysteine dioxygenase</fullName>
    </recommendedName>
</protein>
<sequence length="176" mass="19652">MCAKNFNLEQFIADARKAAISENPINAAETLMQTTVADCKGVIANMPAIAECERMLFEDETVSIWYCRFEPNLIVPAHDHQMHVVVGVYQGIEEHSFFDNSNGEYKEVKSLNIGAAQVTKLSPNQIHTVTATKTASHALHIYLGKLSTVERSLFEFESGNEIPFSVENYEKLAQVN</sequence>
<dbReference type="EMBL" id="CP134145">
    <property type="protein sequence ID" value="WNC73205.1"/>
    <property type="molecule type" value="Genomic_DNA"/>
</dbReference>